<reference evidence="1 2" key="1">
    <citation type="journal article" date="2017" name="Int. J. Syst. Evol. Microbiol.">
        <title>Oleiagrimonas citrea sp. nov., a marine bacterium isolated from tidal flat sediment and emended description of the genus Oleiagrimonas Fang et al. 2015 and Oleiagrimonas soli.</title>
        <authorList>
            <person name="Yang S.H."/>
            <person name="Seo H.S."/>
            <person name="Seong C.N."/>
            <person name="Kwon K.K."/>
        </authorList>
    </citation>
    <scope>NUCLEOTIDE SEQUENCE [LARGE SCALE GENOMIC DNA]</scope>
    <source>
        <strain evidence="1 2">MEBiC09124</strain>
    </source>
</reference>
<dbReference type="RefSeq" id="WP_168608044.1">
    <property type="nucleotide sequence ID" value="NZ_JAAZQD010000001.1"/>
</dbReference>
<dbReference type="Proteomes" id="UP000541636">
    <property type="component" value="Unassembled WGS sequence"/>
</dbReference>
<sequence length="632" mass="69435">MSESESKLDELAWLSLTKPDTASIEALGLATDDVGEICDLSDGRVSFRDPEYAKERAVRHIQLAVIAPAAKTPIAMFKALQRCWLASGPARGDNLCGLALAQLHNSGEMDALQAAIEAVQEGGDAFTVSRGLSVSLPFFDEIDVPNLLILAGLVGPEALLHHAAGEWMKDHPSYLDEIIAGCLAIRSEGLAPLLRTALIRGTCVNKGSWLARIHALVADSNELVSLTAVEALGLLDWSDVEIEETEKAVEVIRAGLQSSVERRLATAVEAGLNLVSTAPGQHGLIDEIAALDRPYVVQQIGDHLAYRGKHLEVHPWYQQKIELLATKSGQGEGAYHGLDHILAARCKSSDKSASLRWLDMWAAANANDTPSLPQRFPELFEALAQDNEALGALLARWLKHDDIGIVKMARSVLDNLGLRERGSLAFPVSVLDGMSQPNLLHLVRRTLANVLREEQRISLVWSLTRTDSAESRTYPLVRDAMVNFVGYDYPTATREYLEAVVAKEGQAPAGQLAKQILEAMKKYYDALDALPLIEELRPLSEDRHRFAKEHHRLTNKAFEEASKNSIIRQIATTVHLKAGRSSFSMRDGEVGEKMHMSSMSHFMSLPRSESIDKVGSDLQRLHFNLDKDGDEQ</sequence>
<accession>A0A846ZC30</accession>
<comment type="caution">
    <text evidence="1">The sequence shown here is derived from an EMBL/GenBank/DDBJ whole genome shotgun (WGS) entry which is preliminary data.</text>
</comment>
<gene>
    <name evidence="1" type="ORF">HF690_00165</name>
</gene>
<evidence type="ECO:0000313" key="1">
    <source>
        <dbReference type="EMBL" id="NKZ37365.1"/>
    </source>
</evidence>
<name>A0A846ZC30_9GAMM</name>
<dbReference type="SUPFAM" id="SSF48371">
    <property type="entry name" value="ARM repeat"/>
    <property type="match status" value="1"/>
</dbReference>
<organism evidence="1 2">
    <name type="scientific">Oleiagrimonas citrea</name>
    <dbReference type="NCBI Taxonomy" id="1665687"/>
    <lineage>
        <taxon>Bacteria</taxon>
        <taxon>Pseudomonadati</taxon>
        <taxon>Pseudomonadota</taxon>
        <taxon>Gammaproteobacteria</taxon>
        <taxon>Lysobacterales</taxon>
        <taxon>Rhodanobacteraceae</taxon>
        <taxon>Oleiagrimonas</taxon>
    </lineage>
</organism>
<dbReference type="EMBL" id="JAAZQD010000001">
    <property type="protein sequence ID" value="NKZ37365.1"/>
    <property type="molecule type" value="Genomic_DNA"/>
</dbReference>
<protein>
    <submittedName>
        <fullName evidence="1">Uncharacterized protein</fullName>
    </submittedName>
</protein>
<dbReference type="InterPro" id="IPR016024">
    <property type="entry name" value="ARM-type_fold"/>
</dbReference>
<proteinExistence type="predicted"/>
<evidence type="ECO:0000313" key="2">
    <source>
        <dbReference type="Proteomes" id="UP000541636"/>
    </source>
</evidence>
<dbReference type="AlphaFoldDB" id="A0A846ZC30"/>
<keyword evidence="2" id="KW-1185">Reference proteome</keyword>